<dbReference type="PANTHER" id="PTHR39339:SF1">
    <property type="entry name" value="CHAD DOMAIN-CONTAINING PROTEIN"/>
    <property type="match status" value="1"/>
</dbReference>
<evidence type="ECO:0000256" key="1">
    <source>
        <dbReference type="SAM" id="Coils"/>
    </source>
</evidence>
<sequence>MSSRYFYSKISAYLDDSCHEIVNKWTAASQLEAAAIHDVRVGIKRFRAMLRLLHFIRPDKINKHTAQELFRTVYPILGTIRDTQVQAGLITSFSYLKSHFEFYHRYLEEKREAARCHLQSALQQFDLQQLTAIKKRIKLLLYHSDDHQTAYLLHAHLKELKQKMYKQLKKKNEESMHKVRKQLKESMYIIETTCSPLPGFYPYMKRLGHQLGHWHDLTVMNQMLDEIENKEKSIVLSPEYLLLRKVARLQEEDERKKLQKKITKFLDKEYKIKDFASFLPIKQEEK</sequence>
<dbReference type="EMBL" id="JAASRN010000002">
    <property type="protein sequence ID" value="NIK74181.1"/>
    <property type="molecule type" value="Genomic_DNA"/>
</dbReference>
<dbReference type="PANTHER" id="PTHR39339">
    <property type="entry name" value="SLR1444 PROTEIN"/>
    <property type="match status" value="1"/>
</dbReference>
<dbReference type="Pfam" id="PF05235">
    <property type="entry name" value="CHAD"/>
    <property type="match status" value="1"/>
</dbReference>
<dbReference type="InterPro" id="IPR007899">
    <property type="entry name" value="CHAD_dom"/>
</dbReference>
<reference evidence="3 4" key="1">
    <citation type="submission" date="2020-03" db="EMBL/GenBank/DDBJ databases">
        <title>Genomic Encyclopedia of Type Strains, Phase IV (KMG-IV): sequencing the most valuable type-strain genomes for metagenomic binning, comparative biology and taxonomic classification.</title>
        <authorList>
            <person name="Goeker M."/>
        </authorList>
    </citation>
    <scope>NUCLEOTIDE SEQUENCE [LARGE SCALE GENOMIC DNA]</scope>
    <source>
        <strain evidence="3 4">DSM 5718</strain>
    </source>
</reference>
<feature type="coiled-coil region" evidence="1">
    <location>
        <begin position="154"/>
        <end position="185"/>
    </location>
</feature>
<dbReference type="PROSITE" id="PS51708">
    <property type="entry name" value="CHAD"/>
    <property type="match status" value="1"/>
</dbReference>
<dbReference type="Proteomes" id="UP000537126">
    <property type="component" value="Unassembled WGS sequence"/>
</dbReference>
<comment type="caution">
    <text evidence="3">The sequence shown here is derived from an EMBL/GenBank/DDBJ whole genome shotgun (WGS) entry which is preliminary data.</text>
</comment>
<keyword evidence="1" id="KW-0175">Coiled coil</keyword>
<gene>
    <name evidence="3" type="ORF">FHS56_001694</name>
</gene>
<dbReference type="InterPro" id="IPR038186">
    <property type="entry name" value="CHAD_dom_sf"/>
</dbReference>
<dbReference type="AlphaFoldDB" id="A0A846MRX3"/>
<dbReference type="SMART" id="SM00880">
    <property type="entry name" value="CHAD"/>
    <property type="match status" value="1"/>
</dbReference>
<evidence type="ECO:0000313" key="3">
    <source>
        <dbReference type="EMBL" id="NIK74181.1"/>
    </source>
</evidence>
<protein>
    <submittedName>
        <fullName evidence="3">CHAD domain-containing protein</fullName>
    </submittedName>
</protein>
<name>A0A846MRX3_9BACT</name>
<proteinExistence type="predicted"/>
<dbReference type="RefSeq" id="WP_166919598.1">
    <property type="nucleotide sequence ID" value="NZ_JAASRN010000002.1"/>
</dbReference>
<evidence type="ECO:0000259" key="2">
    <source>
        <dbReference type="PROSITE" id="PS51708"/>
    </source>
</evidence>
<evidence type="ECO:0000313" key="4">
    <source>
        <dbReference type="Proteomes" id="UP000537126"/>
    </source>
</evidence>
<dbReference type="Gene3D" id="1.40.20.10">
    <property type="entry name" value="CHAD domain"/>
    <property type="match status" value="1"/>
</dbReference>
<keyword evidence="4" id="KW-1185">Reference proteome</keyword>
<feature type="domain" description="CHAD" evidence="2">
    <location>
        <begin position="1"/>
        <end position="260"/>
    </location>
</feature>
<organism evidence="3 4">
    <name type="scientific">Thermonema lapsum</name>
    <dbReference type="NCBI Taxonomy" id="28195"/>
    <lineage>
        <taxon>Bacteria</taxon>
        <taxon>Pseudomonadati</taxon>
        <taxon>Bacteroidota</taxon>
        <taxon>Cytophagia</taxon>
        <taxon>Cytophagales</taxon>
        <taxon>Thermonemataceae</taxon>
        <taxon>Thermonema</taxon>
    </lineage>
</organism>
<accession>A0A846MRX3</accession>